<name>A0ABT7B5H9_9CYAN</name>
<dbReference type="RefSeq" id="WP_283766421.1">
    <property type="nucleotide sequence ID" value="NZ_JAQOSO010000041.1"/>
</dbReference>
<gene>
    <name evidence="1" type="ORF">PMG25_08255</name>
</gene>
<dbReference type="Proteomes" id="UP001235849">
    <property type="component" value="Unassembled WGS sequence"/>
</dbReference>
<dbReference type="GO" id="GO:0016740">
    <property type="term" value="F:transferase activity"/>
    <property type="evidence" value="ECO:0007669"/>
    <property type="project" value="UniProtKB-KW"/>
</dbReference>
<keyword evidence="1" id="KW-0808">Transferase</keyword>
<dbReference type="EMBL" id="JAQOSO010000041">
    <property type="protein sequence ID" value="MDJ1174082.1"/>
    <property type="molecule type" value="Genomic_DNA"/>
</dbReference>
<reference evidence="1 2" key="1">
    <citation type="submission" date="2023-01" db="EMBL/GenBank/DDBJ databases">
        <title>Novel diversity within Roseofilum (Cyanobacteria; Desertifilaceae) from marine benthic mats with descriptions of four novel species.</title>
        <authorList>
            <person name="Wang Y."/>
            <person name="Berthold D.E."/>
            <person name="Hu J."/>
            <person name="Lefler F.W."/>
            <person name="Laughinghouse H.D. IV."/>
        </authorList>
    </citation>
    <scope>NUCLEOTIDE SEQUENCE [LARGE SCALE GENOMIC DNA]</scope>
    <source>
        <strain evidence="1 2">BLCC-M114</strain>
    </source>
</reference>
<comment type="caution">
    <text evidence="1">The sequence shown here is derived from an EMBL/GenBank/DDBJ whole genome shotgun (WGS) entry which is preliminary data.</text>
</comment>
<organism evidence="1 2">
    <name type="scientific">Roseofilum capinflatum BLCC-M114</name>
    <dbReference type="NCBI Taxonomy" id="3022440"/>
    <lineage>
        <taxon>Bacteria</taxon>
        <taxon>Bacillati</taxon>
        <taxon>Cyanobacteriota</taxon>
        <taxon>Cyanophyceae</taxon>
        <taxon>Desertifilales</taxon>
        <taxon>Desertifilaceae</taxon>
        <taxon>Roseofilum</taxon>
        <taxon>Roseofilum capinflatum</taxon>
    </lineage>
</organism>
<evidence type="ECO:0000313" key="1">
    <source>
        <dbReference type="EMBL" id="MDJ1174082.1"/>
    </source>
</evidence>
<keyword evidence="2" id="KW-1185">Reference proteome</keyword>
<protein>
    <submittedName>
        <fullName evidence="1">Nucleotidyl transferase AbiEii/AbiGii toxin family protein</fullName>
    </submittedName>
</protein>
<evidence type="ECO:0000313" key="2">
    <source>
        <dbReference type="Proteomes" id="UP001235849"/>
    </source>
</evidence>
<accession>A0ABT7B5H9</accession>
<dbReference type="InterPro" id="IPR014942">
    <property type="entry name" value="AbiEii"/>
</dbReference>
<dbReference type="Pfam" id="PF08843">
    <property type="entry name" value="AbiEii"/>
    <property type="match status" value="1"/>
</dbReference>
<sequence length="210" mass="23679">MVLSADALSFQEFMNRESFPLATLHGAVFEFLRDRQDGVVFGAQAVNAYVGEPRMTQDIDVLSPQAAALAEELRGYLSERFYIAVRVRQVKEGQGYRLYQVQKTGNRHLVDIRQVEVLPAHRCIEQVLVMAPVELVVSKVISYHQRRGKPKAGTDWRDLALLLLTFPELKVESGEVLAGLMAAGVDESVVSLWREIVNMEIEAEDEDDEF</sequence>
<proteinExistence type="predicted"/>